<dbReference type="InterPro" id="IPR027368">
    <property type="entry name" value="MnmE_dom2"/>
</dbReference>
<dbReference type="GO" id="GO:0003924">
    <property type="term" value="F:GTPase activity"/>
    <property type="evidence" value="ECO:0007669"/>
    <property type="project" value="UniProtKB-UniRule"/>
</dbReference>
<gene>
    <name evidence="6 12" type="primary">mnmE</name>
    <name evidence="6" type="synonym">trmE</name>
    <name evidence="12" type="ORF">KJ970_20610</name>
</gene>
<dbReference type="CDD" id="cd14858">
    <property type="entry name" value="TrmE_N"/>
    <property type="match status" value="1"/>
</dbReference>
<evidence type="ECO:0000256" key="1">
    <source>
        <dbReference type="ARBA" id="ARBA00011043"/>
    </source>
</evidence>
<feature type="binding site" evidence="6">
    <location>
        <begin position="387"/>
        <end position="389"/>
    </location>
    <ligand>
        <name>GTP</name>
        <dbReference type="ChEBI" id="CHEBI:37565"/>
    </ligand>
</feature>
<feature type="binding site" evidence="6">
    <location>
        <position position="137"/>
    </location>
    <ligand>
        <name>(6S)-5-formyl-5,6,7,8-tetrahydrofolate</name>
        <dbReference type="ChEBI" id="CHEBI:57457"/>
    </ligand>
</feature>
<keyword evidence="6" id="KW-0460">Magnesium</keyword>
<dbReference type="InterPro" id="IPR006073">
    <property type="entry name" value="GTP-bd"/>
</dbReference>
<dbReference type="InterPro" id="IPR027266">
    <property type="entry name" value="TrmE/GcvT-like"/>
</dbReference>
<dbReference type="CDD" id="cd04164">
    <property type="entry name" value="trmE"/>
    <property type="match status" value="1"/>
</dbReference>
<organism evidence="12 13">
    <name type="scientific">Eiseniibacteriota bacterium</name>
    <dbReference type="NCBI Taxonomy" id="2212470"/>
    <lineage>
        <taxon>Bacteria</taxon>
        <taxon>Candidatus Eiseniibacteriota</taxon>
    </lineage>
</organism>
<evidence type="ECO:0000256" key="2">
    <source>
        <dbReference type="ARBA" id="ARBA00022694"/>
    </source>
</evidence>
<evidence type="ECO:0000256" key="5">
    <source>
        <dbReference type="ARBA" id="ARBA00023134"/>
    </source>
</evidence>
<dbReference type="GO" id="GO:0005525">
    <property type="term" value="F:GTP binding"/>
    <property type="evidence" value="ECO:0007669"/>
    <property type="project" value="UniProtKB-UniRule"/>
</dbReference>
<feature type="binding site" evidence="6">
    <location>
        <position position="38"/>
    </location>
    <ligand>
        <name>(6S)-5-formyl-5,6,7,8-tetrahydrofolate</name>
        <dbReference type="ChEBI" id="CHEBI:57457"/>
    </ligand>
</feature>
<evidence type="ECO:0000313" key="12">
    <source>
        <dbReference type="EMBL" id="MBU2693328.1"/>
    </source>
</evidence>
<name>A0A948S0X6_UNCEI</name>
<evidence type="ECO:0000256" key="7">
    <source>
        <dbReference type="RuleBase" id="RU003313"/>
    </source>
</evidence>
<keyword evidence="6" id="KW-0479">Metal-binding</keyword>
<dbReference type="Proteomes" id="UP000777784">
    <property type="component" value="Unassembled WGS sequence"/>
</dbReference>
<dbReference type="InterPro" id="IPR027417">
    <property type="entry name" value="P-loop_NTPase"/>
</dbReference>
<evidence type="ECO:0000313" key="13">
    <source>
        <dbReference type="Proteomes" id="UP000777784"/>
    </source>
</evidence>
<dbReference type="GO" id="GO:0002098">
    <property type="term" value="P:tRNA wobble uridine modification"/>
    <property type="evidence" value="ECO:0007669"/>
    <property type="project" value="TreeGrafter"/>
</dbReference>
<feature type="domain" description="MnmE helical" evidence="11">
    <location>
        <begin position="140"/>
        <end position="478"/>
    </location>
</feature>
<keyword evidence="4 6" id="KW-0630">Potassium</keyword>
<evidence type="ECO:0000259" key="9">
    <source>
        <dbReference type="Pfam" id="PF01926"/>
    </source>
</evidence>
<dbReference type="Pfam" id="PF01926">
    <property type="entry name" value="MMR_HSR1"/>
    <property type="match status" value="1"/>
</dbReference>
<feature type="binding site" evidence="6">
    <location>
        <position position="264"/>
    </location>
    <ligand>
        <name>Mg(2+)</name>
        <dbReference type="ChEBI" id="CHEBI:18420"/>
    </ligand>
</feature>
<comment type="subcellular location">
    <subcellularLocation>
        <location evidence="6">Cytoplasm</location>
    </subcellularLocation>
</comment>
<dbReference type="GO" id="GO:0046872">
    <property type="term" value="F:metal ion binding"/>
    <property type="evidence" value="ECO:0007669"/>
    <property type="project" value="UniProtKB-KW"/>
</dbReference>
<comment type="cofactor">
    <cofactor evidence="6">
        <name>K(+)</name>
        <dbReference type="ChEBI" id="CHEBI:29103"/>
    </cofactor>
    <text evidence="6">Binds 1 potassium ion per subunit.</text>
</comment>
<dbReference type="GO" id="GO:0030488">
    <property type="term" value="P:tRNA methylation"/>
    <property type="evidence" value="ECO:0007669"/>
    <property type="project" value="TreeGrafter"/>
</dbReference>
<comment type="caution">
    <text evidence="12">The sequence shown here is derived from an EMBL/GenBank/DDBJ whole genome shotgun (WGS) entry which is preliminary data.</text>
</comment>
<keyword evidence="2 6" id="KW-0819">tRNA processing</keyword>
<dbReference type="Gene3D" id="3.40.50.300">
    <property type="entry name" value="P-loop containing nucleotide triphosphate hydrolases"/>
    <property type="match status" value="1"/>
</dbReference>
<accession>A0A948S0X6</accession>
<proteinExistence type="inferred from homology"/>
<dbReference type="SUPFAM" id="SSF52540">
    <property type="entry name" value="P-loop containing nucleoside triphosphate hydrolases"/>
    <property type="match status" value="1"/>
</dbReference>
<keyword evidence="3 6" id="KW-0547">Nucleotide-binding</keyword>
<evidence type="ECO:0000256" key="6">
    <source>
        <dbReference type="HAMAP-Rule" id="MF_00379"/>
    </source>
</evidence>
<keyword evidence="5 6" id="KW-0342">GTP-binding</keyword>
<dbReference type="EC" id="3.6.-.-" evidence="6"/>
<keyword evidence="6" id="KW-0963">Cytoplasm</keyword>
<dbReference type="InterPro" id="IPR018948">
    <property type="entry name" value="GTP-bd_TrmE_N"/>
</dbReference>
<evidence type="ECO:0000256" key="8">
    <source>
        <dbReference type="SAM" id="MobiDB-lite"/>
    </source>
</evidence>
<evidence type="ECO:0000256" key="4">
    <source>
        <dbReference type="ARBA" id="ARBA00022958"/>
    </source>
</evidence>
<reference evidence="12" key="1">
    <citation type="submission" date="2021-05" db="EMBL/GenBank/DDBJ databases">
        <title>Energy efficiency and biological interactions define the core microbiome of deep oligotrophic groundwater.</title>
        <authorList>
            <person name="Mehrshad M."/>
            <person name="Lopez-Fernandez M."/>
            <person name="Bell E."/>
            <person name="Bernier-Latmani R."/>
            <person name="Bertilsson S."/>
            <person name="Dopson M."/>
        </authorList>
    </citation>
    <scope>NUCLEOTIDE SEQUENCE</scope>
    <source>
        <strain evidence="12">Modern_marine.mb.64</strain>
    </source>
</reference>
<evidence type="ECO:0000259" key="10">
    <source>
        <dbReference type="Pfam" id="PF10396"/>
    </source>
</evidence>
<dbReference type="Gene3D" id="3.30.1360.120">
    <property type="entry name" value="Probable tRNA modification gtpase trme, domain 1"/>
    <property type="match status" value="1"/>
</dbReference>
<dbReference type="PANTHER" id="PTHR42714:SF2">
    <property type="entry name" value="TRNA MODIFICATION GTPASE GTPBP3, MITOCHONDRIAL"/>
    <property type="match status" value="1"/>
</dbReference>
<feature type="binding site" evidence="6">
    <location>
        <begin position="279"/>
        <end position="285"/>
    </location>
    <ligand>
        <name>GTP</name>
        <dbReference type="ChEBI" id="CHEBI:37565"/>
    </ligand>
</feature>
<comment type="function">
    <text evidence="6">Exhibits a very high intrinsic GTPase hydrolysis rate. Involved in the addition of a carboxymethylaminomethyl (cmnm) group at the wobble position (U34) of certain tRNAs, forming tRNA-cmnm(5)s(2)U34.</text>
</comment>
<dbReference type="GO" id="GO:0005829">
    <property type="term" value="C:cytosol"/>
    <property type="evidence" value="ECO:0007669"/>
    <property type="project" value="TreeGrafter"/>
</dbReference>
<dbReference type="InterPro" id="IPR004520">
    <property type="entry name" value="GTPase_MnmE"/>
</dbReference>
<comment type="subunit">
    <text evidence="6">Homodimer. Heterotetramer of two MnmE and two MnmG subunits.</text>
</comment>
<dbReference type="NCBIfam" id="TIGR00231">
    <property type="entry name" value="small_GTP"/>
    <property type="match status" value="1"/>
</dbReference>
<protein>
    <recommendedName>
        <fullName evidence="6">tRNA modification GTPase MnmE</fullName>
        <ecNumber evidence="6">3.6.-.-</ecNumber>
    </recommendedName>
</protein>
<comment type="similarity">
    <text evidence="1 6 7">Belongs to the TRAFAC class TrmE-Era-EngA-EngB-Septin-like GTPase superfamily. TrmE GTPase family.</text>
</comment>
<dbReference type="NCBIfam" id="TIGR00450">
    <property type="entry name" value="mnmE_trmE_thdF"/>
    <property type="match status" value="1"/>
</dbReference>
<feature type="binding site" evidence="6">
    <location>
        <begin position="260"/>
        <end position="265"/>
    </location>
    <ligand>
        <name>GTP</name>
        <dbReference type="ChEBI" id="CHEBI:37565"/>
    </ligand>
</feature>
<feature type="domain" description="G" evidence="9">
    <location>
        <begin position="253"/>
        <end position="366"/>
    </location>
</feature>
<dbReference type="EMBL" id="JAHJDP010000118">
    <property type="protein sequence ID" value="MBU2693328.1"/>
    <property type="molecule type" value="Genomic_DNA"/>
</dbReference>
<dbReference type="InterPro" id="IPR005225">
    <property type="entry name" value="Small_GTP-bd"/>
</dbReference>
<dbReference type="Pfam" id="PF10396">
    <property type="entry name" value="TrmE_N"/>
    <property type="match status" value="1"/>
</dbReference>
<feature type="binding site" evidence="6">
    <location>
        <begin position="304"/>
        <end position="307"/>
    </location>
    <ligand>
        <name>GTP</name>
        <dbReference type="ChEBI" id="CHEBI:37565"/>
    </ligand>
</feature>
<dbReference type="HAMAP" id="MF_00379">
    <property type="entry name" value="GTPase_MnmE"/>
    <property type="match status" value="1"/>
</dbReference>
<sequence length="481" mass="52559">MAELKKPTRNKSPLHGVPTDTITAIATAPGHGAVAIVRVSGPRAIYLCDDLFRGRKKLADLPGGRAVTGWITDGDEELDEVVVTLYRSPRSYTGEDLVEISCHGGPSAGYILNALIGYGARPSRPGEFTKRAFLNGRMDLSQAEAVAALINSCGRAAHRAALRLLKGRLRERLEPIYEEGLMIQSRLEAAIEFPENVGDDEPRIREGYFAEVSGGRGEEHPPTSIELTRLREQVEALHRQAGRSDLLLSGYRCVLAGTVNVGKSSLFNALLNRDRAIVTEEPGTTRDTLEGILEVEGIPVTLVDTAGIRSPSSRSEAEGTRRSREERQSADLVLEVLDISQSPEAKLTGAHKNETEKADTLILLNKSDLPWHPEWEKHQPEDALAVSARTGAGMDQVREAIAKRLRGAPHEEILLSLRQREDLARAARHLSVAGNLLENKELPELISYEIGEAVQSFGGILGRDPSAELMETIFSRFCIGK</sequence>
<dbReference type="PANTHER" id="PTHR42714">
    <property type="entry name" value="TRNA MODIFICATION GTPASE GTPBP3"/>
    <property type="match status" value="1"/>
</dbReference>
<feature type="binding site" evidence="6">
    <location>
        <position position="481"/>
    </location>
    <ligand>
        <name>(6S)-5-formyl-5,6,7,8-tetrahydrofolate</name>
        <dbReference type="ChEBI" id="CHEBI:57457"/>
    </ligand>
</feature>
<feature type="region of interest" description="Disordered" evidence="8">
    <location>
        <begin position="306"/>
        <end position="327"/>
    </location>
</feature>
<evidence type="ECO:0000259" key="11">
    <source>
        <dbReference type="Pfam" id="PF12631"/>
    </source>
</evidence>
<dbReference type="AlphaFoldDB" id="A0A948S0X6"/>
<feature type="compositionally biased region" description="Basic and acidic residues" evidence="8">
    <location>
        <begin position="315"/>
        <end position="327"/>
    </location>
</feature>
<feature type="binding site" evidence="6">
    <location>
        <position position="285"/>
    </location>
    <ligand>
        <name>Mg(2+)</name>
        <dbReference type="ChEBI" id="CHEBI:18420"/>
    </ligand>
</feature>
<evidence type="ECO:0000256" key="3">
    <source>
        <dbReference type="ARBA" id="ARBA00022741"/>
    </source>
</evidence>
<dbReference type="Pfam" id="PF12631">
    <property type="entry name" value="MnmE_helical"/>
    <property type="match status" value="1"/>
</dbReference>
<dbReference type="InterPro" id="IPR031168">
    <property type="entry name" value="G_TrmE"/>
</dbReference>
<comment type="caution">
    <text evidence="6">Lacks conserved residue(s) required for the propagation of feature annotation.</text>
</comment>
<keyword evidence="6" id="KW-0378">Hydrolase</keyword>
<dbReference type="InterPro" id="IPR025867">
    <property type="entry name" value="MnmE_helical"/>
</dbReference>
<dbReference type="Gene3D" id="1.20.120.430">
    <property type="entry name" value="tRNA modification GTPase MnmE domain 2"/>
    <property type="match status" value="1"/>
</dbReference>
<feature type="binding site" evidence="6">
    <location>
        <position position="99"/>
    </location>
    <ligand>
        <name>(6S)-5-formyl-5,6,7,8-tetrahydrofolate</name>
        <dbReference type="ChEBI" id="CHEBI:57457"/>
    </ligand>
</feature>
<feature type="domain" description="GTP-binding protein TrmE N-terminal" evidence="10">
    <location>
        <begin position="21"/>
        <end position="137"/>
    </location>
</feature>